<dbReference type="AlphaFoldDB" id="A0A2P2IQP3"/>
<evidence type="ECO:0000313" key="1">
    <source>
        <dbReference type="EMBL" id="MBW83534.1"/>
    </source>
</evidence>
<sequence length="49" mass="6066">MSQKDMIYHRNQYNHYTKLTQVQPDEINNLNTIAHQKLYQRNTENTCYY</sequence>
<accession>A0A2P2IQP3</accession>
<proteinExistence type="predicted"/>
<reference evidence="1" key="1">
    <citation type="submission" date="2018-02" db="EMBL/GenBank/DDBJ databases">
        <title>Rhizophora mucronata_Transcriptome.</title>
        <authorList>
            <person name="Meera S.P."/>
            <person name="Sreeshan A."/>
            <person name="Augustine A."/>
        </authorList>
    </citation>
    <scope>NUCLEOTIDE SEQUENCE</scope>
    <source>
        <tissue evidence="1">Leaf</tissue>
    </source>
</reference>
<name>A0A2P2IQP3_RHIMU</name>
<organism evidence="1">
    <name type="scientific">Rhizophora mucronata</name>
    <name type="common">Asiatic mangrove</name>
    <dbReference type="NCBI Taxonomy" id="61149"/>
    <lineage>
        <taxon>Eukaryota</taxon>
        <taxon>Viridiplantae</taxon>
        <taxon>Streptophyta</taxon>
        <taxon>Embryophyta</taxon>
        <taxon>Tracheophyta</taxon>
        <taxon>Spermatophyta</taxon>
        <taxon>Magnoliopsida</taxon>
        <taxon>eudicotyledons</taxon>
        <taxon>Gunneridae</taxon>
        <taxon>Pentapetalae</taxon>
        <taxon>rosids</taxon>
        <taxon>fabids</taxon>
        <taxon>Malpighiales</taxon>
        <taxon>Rhizophoraceae</taxon>
        <taxon>Rhizophora</taxon>
    </lineage>
</organism>
<dbReference type="EMBL" id="GGEC01003051">
    <property type="protein sequence ID" value="MBW83534.1"/>
    <property type="molecule type" value="Transcribed_RNA"/>
</dbReference>
<protein>
    <submittedName>
        <fullName evidence="1">Uncharacterized protein</fullName>
    </submittedName>
</protein>